<dbReference type="Proteomes" id="UP000288805">
    <property type="component" value="Unassembled WGS sequence"/>
</dbReference>
<gene>
    <name evidence="1" type="ORF">CK203_106924</name>
</gene>
<organism evidence="1 2">
    <name type="scientific">Vitis vinifera</name>
    <name type="common">Grape</name>
    <dbReference type="NCBI Taxonomy" id="29760"/>
    <lineage>
        <taxon>Eukaryota</taxon>
        <taxon>Viridiplantae</taxon>
        <taxon>Streptophyta</taxon>
        <taxon>Embryophyta</taxon>
        <taxon>Tracheophyta</taxon>
        <taxon>Spermatophyta</taxon>
        <taxon>Magnoliopsida</taxon>
        <taxon>eudicotyledons</taxon>
        <taxon>Gunneridae</taxon>
        <taxon>Pentapetalae</taxon>
        <taxon>rosids</taxon>
        <taxon>Vitales</taxon>
        <taxon>Vitaceae</taxon>
        <taxon>Viteae</taxon>
        <taxon>Vitis</taxon>
    </lineage>
</organism>
<dbReference type="AlphaFoldDB" id="A0A438CDW7"/>
<sequence length="112" mass="12697">MRIHNLSDFKWSESTKTDPTRWDRNRREIAQELAVQALASPVALRVVINYIHGGLIDDRHSSKRQSEGCSVQPLPKLGEGGFEVRRILVDPGSSTDLLQMSTYKQMNYLPST</sequence>
<evidence type="ECO:0000313" key="1">
    <source>
        <dbReference type="EMBL" id="RVW21391.1"/>
    </source>
</evidence>
<reference evidence="1 2" key="1">
    <citation type="journal article" date="2018" name="PLoS Genet.">
        <title>Population sequencing reveals clonal diversity and ancestral inbreeding in the grapevine cultivar Chardonnay.</title>
        <authorList>
            <person name="Roach M.J."/>
            <person name="Johnson D.L."/>
            <person name="Bohlmann J."/>
            <person name="van Vuuren H.J."/>
            <person name="Jones S.J."/>
            <person name="Pretorius I.S."/>
            <person name="Schmidt S.A."/>
            <person name="Borneman A.R."/>
        </authorList>
    </citation>
    <scope>NUCLEOTIDE SEQUENCE [LARGE SCALE GENOMIC DNA]</scope>
    <source>
        <strain evidence="2">cv. Chardonnay</strain>
        <tissue evidence="1">Leaf</tissue>
    </source>
</reference>
<comment type="caution">
    <text evidence="1">The sequence shown here is derived from an EMBL/GenBank/DDBJ whole genome shotgun (WGS) entry which is preliminary data.</text>
</comment>
<evidence type="ECO:0000313" key="2">
    <source>
        <dbReference type="Proteomes" id="UP000288805"/>
    </source>
</evidence>
<dbReference type="EMBL" id="QGNW01002295">
    <property type="protein sequence ID" value="RVW21391.1"/>
    <property type="molecule type" value="Genomic_DNA"/>
</dbReference>
<protein>
    <submittedName>
        <fullName evidence="1">Uncharacterized protein</fullName>
    </submittedName>
</protein>
<accession>A0A438CDW7</accession>
<proteinExistence type="predicted"/>
<name>A0A438CDW7_VITVI</name>